<sequence length="497" mass="53953">MEETDKLNAFFNPRSAAIIGATKKVDKAGNVIFKNFAYNKTRGVFKGEIYPVNPNAESILGFKCYPSITEIPGELDLIVIVVPAKVVPTIMEDAVAKKVKTAIIITSGFREIGKIELEQQIVATAKKAGIRILGPNCLGVYYQKTGVDTLFLPETKVLTTGDEVIATPRPLVGDIAIVTQSGAFGVAALDFLAGRQIGISKFVSFGNKSDVTESEMMHYLLYDNETKVILLYVEDIKYGRKFLRIAKEVTLKKPIIALKAGRSVAGARAAASHTGAIAGSDKIYDAAFEQTGVIRAADMEEFFDMGKALAMQPPALGNNIGILTDAGGPGIMAVDECESGGLSVNRFSEETLRKFQKLKDEGVLPKFAATSNPVDLTGSVTDDMFEVAADLMFQDPAVHGIVLLGLHHLPALREKYIDSVAQVSSKYSKPIVMCDIGETEMALYTRFRFDKLGIPSFPSPEDAARAMKALVNYGAYLKKNNCAEEYISEFLKKKRGS</sequence>
<accession>A0A0M0BTT6</accession>
<dbReference type="Proteomes" id="UP000054016">
    <property type="component" value="Unassembled WGS sequence"/>
</dbReference>
<dbReference type="SUPFAM" id="SSF52210">
    <property type="entry name" value="Succinyl-CoA synthetase domains"/>
    <property type="match status" value="2"/>
</dbReference>
<proteinExistence type="predicted"/>
<reference evidence="6" key="1">
    <citation type="submission" date="2015-06" db="EMBL/GenBank/DDBJ databases">
        <title>New insights into the roles of widespread benthic archaea in carbon and nitrogen cycling.</title>
        <authorList>
            <person name="Lazar C.S."/>
            <person name="Baker B.J."/>
            <person name="Seitz K.W."/>
            <person name="Hyde A.S."/>
            <person name="Dick G.J."/>
            <person name="Hinrichs K.-U."/>
            <person name="Teske A.P."/>
        </authorList>
    </citation>
    <scope>NUCLEOTIDE SEQUENCE [LARGE SCALE GENOMIC DNA]</scope>
</reference>
<evidence type="ECO:0000256" key="1">
    <source>
        <dbReference type="ARBA" id="ARBA00022598"/>
    </source>
</evidence>
<feature type="domain" description="CoA-binding" evidence="4">
    <location>
        <begin position="10"/>
        <end position="109"/>
    </location>
</feature>
<dbReference type="InterPro" id="IPR036291">
    <property type="entry name" value="NAD(P)-bd_dom_sf"/>
</dbReference>
<evidence type="ECO:0000256" key="2">
    <source>
        <dbReference type="ARBA" id="ARBA00022741"/>
    </source>
</evidence>
<dbReference type="Pfam" id="PF19045">
    <property type="entry name" value="Ligase_CoA_2"/>
    <property type="match status" value="1"/>
</dbReference>
<evidence type="ECO:0000259" key="4">
    <source>
        <dbReference type="SMART" id="SM00881"/>
    </source>
</evidence>
<evidence type="ECO:0000313" key="5">
    <source>
        <dbReference type="EMBL" id="KON31770.1"/>
    </source>
</evidence>
<dbReference type="InterPro" id="IPR016102">
    <property type="entry name" value="Succinyl-CoA_synth-like"/>
</dbReference>
<dbReference type="Gene3D" id="3.40.50.261">
    <property type="entry name" value="Succinyl-CoA synthetase domains"/>
    <property type="match status" value="2"/>
</dbReference>
<keyword evidence="1" id="KW-0436">Ligase</keyword>
<protein>
    <submittedName>
        <fullName evidence="5">CoA-binding protein</fullName>
    </submittedName>
</protein>
<dbReference type="GO" id="GO:0043758">
    <property type="term" value="F:acetate-CoA ligase (ADP-forming) activity"/>
    <property type="evidence" value="ECO:0007669"/>
    <property type="project" value="InterPro"/>
</dbReference>
<evidence type="ECO:0000256" key="3">
    <source>
        <dbReference type="ARBA" id="ARBA00022840"/>
    </source>
</evidence>
<keyword evidence="3" id="KW-0067">ATP-binding</keyword>
<dbReference type="InterPro" id="IPR043938">
    <property type="entry name" value="Ligase_CoA_dom"/>
</dbReference>
<dbReference type="SMART" id="SM00881">
    <property type="entry name" value="CoA_binding"/>
    <property type="match status" value="1"/>
</dbReference>
<dbReference type="PANTHER" id="PTHR43334:SF1">
    <property type="entry name" value="3-HYDROXYPROPIONATE--COA LIGASE [ADP-FORMING]"/>
    <property type="match status" value="1"/>
</dbReference>
<keyword evidence="2" id="KW-0547">Nucleotide-binding</keyword>
<comment type="caution">
    <text evidence="5">The sequence shown here is derived from an EMBL/GenBank/DDBJ whole genome shotgun (WGS) entry which is preliminary data.</text>
</comment>
<dbReference type="PATRIC" id="fig|1685125.3.peg.514"/>
<dbReference type="Pfam" id="PF13607">
    <property type="entry name" value="Succ_CoA_lig"/>
    <property type="match status" value="1"/>
</dbReference>
<organism evidence="5 6">
    <name type="scientific">miscellaneous Crenarchaeota group-1 archaeon SG8-32-3</name>
    <dbReference type="NCBI Taxonomy" id="1685125"/>
    <lineage>
        <taxon>Archaea</taxon>
        <taxon>Candidatus Bathyarchaeota</taxon>
        <taxon>MCG-1</taxon>
    </lineage>
</organism>
<dbReference type="Gene3D" id="3.40.50.720">
    <property type="entry name" value="NAD(P)-binding Rossmann-like Domain"/>
    <property type="match status" value="1"/>
</dbReference>
<name>A0A0M0BTT6_9ARCH</name>
<dbReference type="Pfam" id="PF13380">
    <property type="entry name" value="CoA_binding_2"/>
    <property type="match status" value="1"/>
</dbReference>
<dbReference type="InterPro" id="IPR003781">
    <property type="entry name" value="CoA-bd"/>
</dbReference>
<dbReference type="EMBL" id="LFWV01000025">
    <property type="protein sequence ID" value="KON31770.1"/>
    <property type="molecule type" value="Genomic_DNA"/>
</dbReference>
<dbReference type="SUPFAM" id="SSF51735">
    <property type="entry name" value="NAD(P)-binding Rossmann-fold domains"/>
    <property type="match status" value="1"/>
</dbReference>
<dbReference type="PANTHER" id="PTHR43334">
    <property type="entry name" value="ACETATE--COA LIGASE [ADP-FORMING]"/>
    <property type="match status" value="1"/>
</dbReference>
<gene>
    <name evidence="5" type="ORF">AC478_02260</name>
</gene>
<dbReference type="InterPro" id="IPR032875">
    <property type="entry name" value="Succ_CoA_lig_flav_dom"/>
</dbReference>
<dbReference type="AlphaFoldDB" id="A0A0M0BTT6"/>
<dbReference type="GO" id="GO:0005524">
    <property type="term" value="F:ATP binding"/>
    <property type="evidence" value="ECO:0007669"/>
    <property type="project" value="UniProtKB-KW"/>
</dbReference>
<dbReference type="InterPro" id="IPR051538">
    <property type="entry name" value="Acyl-CoA_Synth/Transferase"/>
</dbReference>
<evidence type="ECO:0000313" key="6">
    <source>
        <dbReference type="Proteomes" id="UP000054016"/>
    </source>
</evidence>